<dbReference type="Gene3D" id="3.40.50.300">
    <property type="entry name" value="P-loop containing nucleotide triphosphate hydrolases"/>
    <property type="match status" value="1"/>
</dbReference>
<name>A0A316DGI3_9BACL</name>
<evidence type="ECO:0000259" key="1">
    <source>
        <dbReference type="Pfam" id="PF13304"/>
    </source>
</evidence>
<dbReference type="PANTHER" id="PTHR40396:SF1">
    <property type="entry name" value="ATPASE AAA-TYPE CORE DOMAIN-CONTAINING PROTEIN"/>
    <property type="match status" value="1"/>
</dbReference>
<keyword evidence="3" id="KW-1185">Reference proteome</keyword>
<feature type="domain" description="ATPase AAA-type core" evidence="1">
    <location>
        <begin position="48"/>
        <end position="356"/>
    </location>
</feature>
<dbReference type="EMBL" id="QGGL01000001">
    <property type="protein sequence ID" value="PWK16349.1"/>
    <property type="molecule type" value="Genomic_DNA"/>
</dbReference>
<dbReference type="Proteomes" id="UP000245634">
    <property type="component" value="Unassembled WGS sequence"/>
</dbReference>
<gene>
    <name evidence="2" type="ORF">C7459_101213</name>
</gene>
<dbReference type="GO" id="GO:0005524">
    <property type="term" value="F:ATP binding"/>
    <property type="evidence" value="ECO:0007669"/>
    <property type="project" value="InterPro"/>
</dbReference>
<dbReference type="GO" id="GO:0016887">
    <property type="term" value="F:ATP hydrolysis activity"/>
    <property type="evidence" value="ECO:0007669"/>
    <property type="project" value="InterPro"/>
</dbReference>
<dbReference type="Pfam" id="PF13304">
    <property type="entry name" value="AAA_21"/>
    <property type="match status" value="1"/>
</dbReference>
<dbReference type="InterPro" id="IPR003959">
    <property type="entry name" value="ATPase_AAA_core"/>
</dbReference>
<dbReference type="RefSeq" id="WP_109685371.1">
    <property type="nucleotide sequence ID" value="NZ_QGGL01000001.1"/>
</dbReference>
<accession>A0A316DGI3</accession>
<dbReference type="AlphaFoldDB" id="A0A316DGI3"/>
<dbReference type="InterPro" id="IPR027417">
    <property type="entry name" value="P-loop_NTPase"/>
</dbReference>
<organism evidence="2 3">
    <name type="scientific">Tumebacillus permanentifrigoris</name>
    <dbReference type="NCBI Taxonomy" id="378543"/>
    <lineage>
        <taxon>Bacteria</taxon>
        <taxon>Bacillati</taxon>
        <taxon>Bacillota</taxon>
        <taxon>Bacilli</taxon>
        <taxon>Bacillales</taxon>
        <taxon>Alicyclobacillaceae</taxon>
        <taxon>Tumebacillus</taxon>
    </lineage>
</organism>
<proteinExistence type="predicted"/>
<reference evidence="2 3" key="1">
    <citation type="submission" date="2018-05" db="EMBL/GenBank/DDBJ databases">
        <title>Genomic Encyclopedia of Type Strains, Phase IV (KMG-IV): sequencing the most valuable type-strain genomes for metagenomic binning, comparative biology and taxonomic classification.</title>
        <authorList>
            <person name="Goeker M."/>
        </authorList>
    </citation>
    <scope>NUCLEOTIDE SEQUENCE [LARGE SCALE GENOMIC DNA]</scope>
    <source>
        <strain evidence="2 3">DSM 18773</strain>
    </source>
</reference>
<dbReference type="SUPFAM" id="SSF52540">
    <property type="entry name" value="P-loop containing nucleoside triphosphate hydrolases"/>
    <property type="match status" value="1"/>
</dbReference>
<dbReference type="OrthoDB" id="9809324at2"/>
<dbReference type="PANTHER" id="PTHR40396">
    <property type="entry name" value="ATPASE-LIKE PROTEIN"/>
    <property type="match status" value="1"/>
</dbReference>
<comment type="caution">
    <text evidence="2">The sequence shown here is derived from an EMBL/GenBank/DDBJ whole genome shotgun (WGS) entry which is preliminary data.</text>
</comment>
<evidence type="ECO:0000313" key="2">
    <source>
        <dbReference type="EMBL" id="PWK16349.1"/>
    </source>
</evidence>
<evidence type="ECO:0000313" key="3">
    <source>
        <dbReference type="Proteomes" id="UP000245634"/>
    </source>
</evidence>
<sequence length="414" mass="47140">MILEFSVKNFRSIREQVKVSLSASDESGHTSNLVDLPDDLGSVLKTAIIYGANASGKSNVLKAMAFVYELITRSHLIQSGDKIEVTPFRLDGKSEQEPSEFEVYFLVNSTEHCYGLSVTQERVLEEYLYAYPSGQETMIFERKDSNTYTFGEDVEKQKTIAEMTLDNKLYLSNATQFNYKPIKDVHDYFKNKVVIATDIEAMKWDTYTKTKLHEDTAAIDLARELLRNADTGIDDISITRRAKRVLVSGDDGKAPYFRTVNRPEVNSYHKYLDDQGVEQRVQFSLTDESKGTQRMFELLGPLIDALREGKVLVIDELESSLHPLLTEQLIQLFHNPEINTLGAQLVFTTHNTNLLNELLFRRDQVWFTEKDSKTGATSLYSLVDFKPRNNEDIEKGYLIGRYGAIPFFKGGSLL</sequence>
<protein>
    <recommendedName>
        <fullName evidence="1">ATPase AAA-type core domain-containing protein</fullName>
    </recommendedName>
</protein>